<comment type="caution">
    <text evidence="1">The sequence shown here is derived from an EMBL/GenBank/DDBJ whole genome shotgun (WGS) entry which is preliminary data.</text>
</comment>
<dbReference type="AlphaFoldDB" id="A0A3S1AKV9"/>
<reference evidence="1" key="1">
    <citation type="submission" date="2018-12" db="EMBL/GenBank/DDBJ databases">
        <authorList>
            <person name="Will S."/>
            <person name="Neumann-Schaal M."/>
            <person name="Henke P."/>
        </authorList>
    </citation>
    <scope>NUCLEOTIDE SEQUENCE</scope>
    <source>
        <strain evidence="1">PCC 7102</strain>
    </source>
</reference>
<organism evidence="1 2">
    <name type="scientific">Dulcicalothrix desertica PCC 7102</name>
    <dbReference type="NCBI Taxonomy" id="232991"/>
    <lineage>
        <taxon>Bacteria</taxon>
        <taxon>Bacillati</taxon>
        <taxon>Cyanobacteriota</taxon>
        <taxon>Cyanophyceae</taxon>
        <taxon>Nostocales</taxon>
        <taxon>Calotrichaceae</taxon>
        <taxon>Dulcicalothrix</taxon>
    </lineage>
</organism>
<accession>A0A3S1AKV9</accession>
<protein>
    <submittedName>
        <fullName evidence="1">Uncharacterized protein</fullName>
    </submittedName>
</protein>
<name>A0A3S1AKV9_9CYAN</name>
<evidence type="ECO:0000313" key="2">
    <source>
        <dbReference type="Proteomes" id="UP000271624"/>
    </source>
</evidence>
<gene>
    <name evidence="1" type="ORF">DSM106972_054720</name>
</gene>
<dbReference type="EMBL" id="RSCL01000014">
    <property type="protein sequence ID" value="RUT03164.1"/>
    <property type="molecule type" value="Genomic_DNA"/>
</dbReference>
<reference evidence="1" key="2">
    <citation type="journal article" date="2019" name="Genome Biol. Evol.">
        <title>Day and night: Metabolic profiles and evolutionary relationships of six axenic non-marine cyanobacteria.</title>
        <authorList>
            <person name="Will S.E."/>
            <person name="Henke P."/>
            <person name="Boedeker C."/>
            <person name="Huang S."/>
            <person name="Brinkmann H."/>
            <person name="Rohde M."/>
            <person name="Jarek M."/>
            <person name="Friedl T."/>
            <person name="Seufert S."/>
            <person name="Schumacher M."/>
            <person name="Overmann J."/>
            <person name="Neumann-Schaal M."/>
            <person name="Petersen J."/>
        </authorList>
    </citation>
    <scope>NUCLEOTIDE SEQUENCE [LARGE SCALE GENOMIC DNA]</scope>
    <source>
        <strain evidence="1">PCC 7102</strain>
    </source>
</reference>
<proteinExistence type="predicted"/>
<evidence type="ECO:0000313" key="1">
    <source>
        <dbReference type="EMBL" id="RUT03164.1"/>
    </source>
</evidence>
<dbReference type="Proteomes" id="UP000271624">
    <property type="component" value="Unassembled WGS sequence"/>
</dbReference>
<keyword evidence="2" id="KW-1185">Reference proteome</keyword>
<sequence>MCVWHYECVWLYTSDKNIISGLGNDFEELFPKTIDVQFLVCYSSDSFDKKTSAILTHIWDLLTKVNQINLCNIIMAQDTHTSHSEQNESANYKNRLNSWAIARMLPDMKREIVARFRRRSDADGHMQLLLRVTPDANFMLVFDCQTEEAAA</sequence>